<reference evidence="1 2" key="1">
    <citation type="submission" date="2023-04" db="EMBL/GenBank/DDBJ databases">
        <title>A novel bacteria isolated from coastal sediment.</title>
        <authorList>
            <person name="Liu X.-J."/>
            <person name="Du Z.-J."/>
        </authorList>
    </citation>
    <scope>NUCLEOTIDE SEQUENCE [LARGE SCALE GENOMIC DNA]</scope>
    <source>
        <strain evidence="1 2">SDUM461004</strain>
    </source>
</reference>
<gene>
    <name evidence="1" type="ORF">QEH59_03055</name>
</gene>
<name>A0ABU1AFE4_9BACT</name>
<dbReference type="Proteomes" id="UP001243717">
    <property type="component" value="Unassembled WGS sequence"/>
</dbReference>
<organism evidence="1 2">
    <name type="scientific">Thalassobacterium sedimentorum</name>
    <dbReference type="NCBI Taxonomy" id="3041258"/>
    <lineage>
        <taxon>Bacteria</taxon>
        <taxon>Pseudomonadati</taxon>
        <taxon>Verrucomicrobiota</taxon>
        <taxon>Opitutia</taxon>
        <taxon>Puniceicoccales</taxon>
        <taxon>Coraliomargaritaceae</taxon>
        <taxon>Thalassobacterium</taxon>
    </lineage>
</organism>
<accession>A0ABU1AFE4</accession>
<evidence type="ECO:0000313" key="2">
    <source>
        <dbReference type="Proteomes" id="UP001243717"/>
    </source>
</evidence>
<keyword evidence="2" id="KW-1185">Reference proteome</keyword>
<evidence type="ECO:0000313" key="1">
    <source>
        <dbReference type="EMBL" id="MDQ8193387.1"/>
    </source>
</evidence>
<comment type="caution">
    <text evidence="1">The sequence shown here is derived from an EMBL/GenBank/DDBJ whole genome shotgun (WGS) entry which is preliminary data.</text>
</comment>
<protein>
    <submittedName>
        <fullName evidence="1">Uncharacterized protein</fullName>
    </submittedName>
</protein>
<sequence>MEIVPPLRRVAAGVCGFQNKVALASVCASMTFRMTLAAGGLGGSGGFHHGHAAGCAV</sequence>
<dbReference type="EMBL" id="JARXIC010000003">
    <property type="protein sequence ID" value="MDQ8193387.1"/>
    <property type="molecule type" value="Genomic_DNA"/>
</dbReference>
<proteinExistence type="predicted"/>